<name>A0A0D8ZSQ3_9CYAN</name>
<dbReference type="OrthoDB" id="4863277at2"/>
<reference evidence="1 2" key="1">
    <citation type="submission" date="2015-02" db="EMBL/GenBank/DDBJ databases">
        <title>Draft genome of a novel marine cyanobacterium (Chroococcales) isolated from South Atlantic Ocean.</title>
        <authorList>
            <person name="Rigonato J."/>
            <person name="Alvarenga D.O."/>
            <person name="Branco L.H."/>
            <person name="Varani A.M."/>
            <person name="Brandini F.P."/>
            <person name="Fiore M.F."/>
        </authorList>
    </citation>
    <scope>NUCLEOTIDE SEQUENCE [LARGE SCALE GENOMIC DNA]</scope>
    <source>
        <strain evidence="1 2">CENA595</strain>
    </source>
</reference>
<dbReference type="AlphaFoldDB" id="A0A0D8ZSQ3"/>
<accession>A0A0D8ZSQ3</accession>
<organism evidence="1 2">
    <name type="scientific">Aliterella atlantica CENA595</name>
    <dbReference type="NCBI Taxonomy" id="1618023"/>
    <lineage>
        <taxon>Bacteria</taxon>
        <taxon>Bacillati</taxon>
        <taxon>Cyanobacteriota</taxon>
        <taxon>Cyanophyceae</taxon>
        <taxon>Chroococcidiopsidales</taxon>
        <taxon>Aliterellaceae</taxon>
        <taxon>Aliterella</taxon>
    </lineage>
</organism>
<evidence type="ECO:0000313" key="1">
    <source>
        <dbReference type="EMBL" id="KJH71392.1"/>
    </source>
</evidence>
<sequence>MTSATNLSTAKKIATKFSNLPQVIAVTLAGSQVANVFDSFSDLDIYVYTRAEIPTDFRANIAREFATRIEIDNQFWEPGDEFVDINSGRGIDIMYRSPDWIESQLENVLVEYQASVGYSTCFWWNIVHSNLLYSRDGWFEKLQRTANQPYPELLRRAIVAKNYPILRKNISSYFHQIEVAISRNDIIAINHRIAALMASYFDIIFAANYVLHPGEKRLIQYAKSLCSKLPVGMEENINEVISASYLSENQSLLAKINILMDALDRLLSNEKLLV</sequence>
<dbReference type="InterPro" id="IPR043519">
    <property type="entry name" value="NT_sf"/>
</dbReference>
<dbReference type="EMBL" id="JYON01000012">
    <property type="protein sequence ID" value="KJH71392.1"/>
    <property type="molecule type" value="Genomic_DNA"/>
</dbReference>
<comment type="caution">
    <text evidence="1">The sequence shown here is derived from an EMBL/GenBank/DDBJ whole genome shotgun (WGS) entry which is preliminary data.</text>
</comment>
<proteinExistence type="predicted"/>
<dbReference type="RefSeq" id="WP_045055015.1">
    <property type="nucleotide sequence ID" value="NZ_CAWMDP010000050.1"/>
</dbReference>
<protein>
    <submittedName>
        <fullName evidence="1">DNA polymerase subunit beta</fullName>
    </submittedName>
</protein>
<dbReference type="Gene3D" id="3.30.460.10">
    <property type="entry name" value="Beta Polymerase, domain 2"/>
    <property type="match status" value="1"/>
</dbReference>
<gene>
    <name evidence="1" type="ORF">UH38_12595</name>
</gene>
<dbReference type="Proteomes" id="UP000032452">
    <property type="component" value="Unassembled WGS sequence"/>
</dbReference>
<dbReference type="SUPFAM" id="SSF81301">
    <property type="entry name" value="Nucleotidyltransferase"/>
    <property type="match status" value="1"/>
</dbReference>
<evidence type="ECO:0000313" key="2">
    <source>
        <dbReference type="Proteomes" id="UP000032452"/>
    </source>
</evidence>
<keyword evidence="2" id="KW-1185">Reference proteome</keyword>
<dbReference type="STRING" id="1618023.UH38_12595"/>